<accession>A0ABU4ZMM1</accession>
<dbReference type="GO" id="GO:0016787">
    <property type="term" value="F:hydrolase activity"/>
    <property type="evidence" value="ECO:0007669"/>
    <property type="project" value="UniProtKB-KW"/>
</dbReference>
<reference evidence="2 3" key="1">
    <citation type="submission" date="2023-08" db="EMBL/GenBank/DDBJ databases">
        <title>Implementing the SeqCode for naming new Mesorhizobium species isolated from Vachellia karroo root nodules.</title>
        <authorList>
            <person name="Van Lill M."/>
        </authorList>
    </citation>
    <scope>NUCLEOTIDE SEQUENCE [LARGE SCALE GENOMIC DNA]</scope>
    <source>
        <strain evidence="2 3">MSK 1335</strain>
    </source>
</reference>
<dbReference type="EMBL" id="JAVIJF010000012">
    <property type="protein sequence ID" value="MDX8526255.1"/>
    <property type="molecule type" value="Genomic_DNA"/>
</dbReference>
<proteinExistence type="inferred from homology"/>
<dbReference type="Gene3D" id="3.30.1330.40">
    <property type="entry name" value="RutC-like"/>
    <property type="match status" value="1"/>
</dbReference>
<evidence type="ECO:0000313" key="3">
    <source>
        <dbReference type="Proteomes" id="UP001276840"/>
    </source>
</evidence>
<dbReference type="Proteomes" id="UP001276840">
    <property type="component" value="Unassembled WGS sequence"/>
</dbReference>
<dbReference type="InterPro" id="IPR035959">
    <property type="entry name" value="RutC-like_sf"/>
</dbReference>
<gene>
    <name evidence="2" type="ORF">RFM68_17270</name>
</gene>
<dbReference type="InterPro" id="IPR006175">
    <property type="entry name" value="YjgF/YER057c/UK114"/>
</dbReference>
<dbReference type="PANTHER" id="PTHR11803:SF58">
    <property type="entry name" value="PROTEIN HMF1-RELATED"/>
    <property type="match status" value="1"/>
</dbReference>
<evidence type="ECO:0000313" key="2">
    <source>
        <dbReference type="EMBL" id="MDX8526255.1"/>
    </source>
</evidence>
<protein>
    <submittedName>
        <fullName evidence="2">RidA family protein</fullName>
        <ecNumber evidence="2">3.5.-.-</ecNumber>
    </submittedName>
</protein>
<dbReference type="EC" id="3.5.-.-" evidence="2"/>
<comment type="caution">
    <text evidence="2">The sequence shown here is derived from an EMBL/GenBank/DDBJ whole genome shotgun (WGS) entry which is preliminary data.</text>
</comment>
<organism evidence="2 3">
    <name type="scientific">Mesorhizobium montanum</name>
    <dbReference type="NCBI Taxonomy" id="3072323"/>
    <lineage>
        <taxon>Bacteria</taxon>
        <taxon>Pseudomonadati</taxon>
        <taxon>Pseudomonadota</taxon>
        <taxon>Alphaproteobacteria</taxon>
        <taxon>Hyphomicrobiales</taxon>
        <taxon>Phyllobacteriaceae</taxon>
        <taxon>Mesorhizobium</taxon>
    </lineage>
</organism>
<name>A0ABU4ZMM1_9HYPH</name>
<evidence type="ECO:0000256" key="1">
    <source>
        <dbReference type="ARBA" id="ARBA00010552"/>
    </source>
</evidence>
<keyword evidence="3" id="KW-1185">Reference proteome</keyword>
<dbReference type="Pfam" id="PF01042">
    <property type="entry name" value="Ribonuc_L-PSP"/>
    <property type="match status" value="1"/>
</dbReference>
<dbReference type="RefSeq" id="WP_320234212.1">
    <property type="nucleotide sequence ID" value="NZ_JAVIJF010000012.1"/>
</dbReference>
<comment type="similarity">
    <text evidence="1">Belongs to the RutC family.</text>
</comment>
<dbReference type="PANTHER" id="PTHR11803">
    <property type="entry name" value="2-IMINOBUTANOATE/2-IMINOPROPANOATE DEAMINASE RIDA"/>
    <property type="match status" value="1"/>
</dbReference>
<keyword evidence="2" id="KW-0378">Hydrolase</keyword>
<dbReference type="CDD" id="cd00448">
    <property type="entry name" value="YjgF_YER057c_UK114_family"/>
    <property type="match status" value="1"/>
</dbReference>
<dbReference type="SUPFAM" id="SSF55298">
    <property type="entry name" value="YjgF-like"/>
    <property type="match status" value="1"/>
</dbReference>
<sequence length="132" mass="14159">MTLECINPQDLPKPDTYSQVVVAKGTRLIFIAGQESEDLDGKLVGEGDFTAQTRQVFANLGQAIAAAGARPNDVAKIMIYVVDYRRDDHYPIIDAARVALFGDHKPANVVLGVGCLSPGYLIEVDAVAVVDT</sequence>